<evidence type="ECO:0000313" key="1">
    <source>
        <dbReference type="EMBL" id="WQJ54404.1"/>
    </source>
</evidence>
<dbReference type="Proteomes" id="UP001346559">
    <property type="component" value="Segment"/>
</dbReference>
<accession>A0ABZ0Z5S8</accession>
<protein>
    <recommendedName>
        <fullName evidence="3">Fibrobacter succinogenes major paralogous domain-containing protein</fullName>
    </recommendedName>
</protein>
<keyword evidence="2" id="KW-1185">Reference proteome</keyword>
<evidence type="ECO:0008006" key="3">
    <source>
        <dbReference type="Google" id="ProtNLM"/>
    </source>
</evidence>
<dbReference type="EMBL" id="OR769218">
    <property type="protein sequence ID" value="WQJ54404.1"/>
    <property type="molecule type" value="Genomic_DNA"/>
</dbReference>
<proteinExistence type="predicted"/>
<sequence>MSLLYNKLIKSIKTAIYESLFDDIDDIVTDNDNVSIIGDRLRGNYKFVNLGLPSGTLWCTKNLGAKTETDPGDYYQWGYTEPVKKGTTLLTKADYTKFNPSGDNKTFTKYNKNNVHYQLENIDDAAQQETYGFFRIPTPEQWQELVQCCRWKLVNINGVNVYRITSKKRKYKDQLYLPQGGIIKNSKEGNYFATIYCGRNYDKTCGFYWTSYNASDPYFDNSKAYADCFYFGKGLDIYECRPQIINDMPRFFALNIRPVYNFNN</sequence>
<organism evidence="1 2">
    <name type="scientific">phage Lak_Megaphage_RVC_AP1_GC26</name>
    <dbReference type="NCBI Taxonomy" id="3109224"/>
    <lineage>
        <taxon>Viruses</taxon>
        <taxon>Duplodnaviria</taxon>
        <taxon>Heunggongvirae</taxon>
        <taxon>Uroviricota</taxon>
        <taxon>Caudoviricetes</taxon>
        <taxon>Caudoviricetes code 15 clade</taxon>
    </lineage>
</organism>
<reference evidence="1 2" key="1">
    <citation type="submission" date="2023-11" db="EMBL/GenBank/DDBJ databases">
        <authorList>
            <person name="Cook R."/>
            <person name="Crisci M."/>
            <person name="Pye H."/>
            <person name="Adriaenssens E."/>
            <person name="Santini J."/>
        </authorList>
    </citation>
    <scope>NUCLEOTIDE SEQUENCE [LARGE SCALE GENOMIC DNA]</scope>
    <source>
        <strain evidence="1">Lak_Megaphage_RVC_AP1_GC26</strain>
    </source>
</reference>
<name>A0ABZ0Z5S8_9CAUD</name>
<evidence type="ECO:0000313" key="2">
    <source>
        <dbReference type="Proteomes" id="UP001346559"/>
    </source>
</evidence>